<dbReference type="AlphaFoldDB" id="A0A1D8AWY5"/>
<accession>A0A1D8AWY5</accession>
<keyword evidence="3" id="KW-1185">Reference proteome</keyword>
<evidence type="ECO:0000313" key="2">
    <source>
        <dbReference type="EMBL" id="AOS45399.1"/>
    </source>
</evidence>
<dbReference type="Gene3D" id="3.30.420.40">
    <property type="match status" value="1"/>
</dbReference>
<gene>
    <name evidence="2" type="ORF">Verru16b_02480</name>
</gene>
<proteinExistence type="predicted"/>
<dbReference type="SUPFAM" id="SSF53067">
    <property type="entry name" value="Actin-like ATPase domain"/>
    <property type="match status" value="1"/>
</dbReference>
<protein>
    <submittedName>
        <fullName evidence="2">Uncharacterized protein</fullName>
    </submittedName>
</protein>
<dbReference type="STRING" id="1838286.Verru16b_02480"/>
<dbReference type="OrthoDB" id="194666at2"/>
<feature type="compositionally biased region" description="Polar residues" evidence="1">
    <location>
        <begin position="216"/>
        <end position="226"/>
    </location>
</feature>
<dbReference type="EMBL" id="CP016094">
    <property type="protein sequence ID" value="AOS45399.1"/>
    <property type="molecule type" value="Genomic_DNA"/>
</dbReference>
<evidence type="ECO:0000256" key="1">
    <source>
        <dbReference type="SAM" id="MobiDB-lite"/>
    </source>
</evidence>
<evidence type="ECO:0000313" key="3">
    <source>
        <dbReference type="Proteomes" id="UP000095228"/>
    </source>
</evidence>
<dbReference type="InterPro" id="IPR043129">
    <property type="entry name" value="ATPase_NBD"/>
</dbReference>
<sequence length="226" mass="24814">MVPLAQLLASHRRILVLDAVSQRIQAGLLQQGTLPLWAESDAEAGRGVFQVTENLLARAGAELATVEAFIFCEGPGSMLGTRTVAMALRTWLALQPRPVYRYQSLALAGLAEWRREPRPFTIIADARRETWHVQPVSIDGILGLLERRATADLPGGELLTPAGFRVWSKPPAQVTTCRYTLADLLSDGGDHAHFDPVNLPDAFQTEAPEYKKWSAQPHSSETAPTR</sequence>
<name>A0A1D8AWY5_9BACT</name>
<reference evidence="2 3" key="1">
    <citation type="submission" date="2016-06" db="EMBL/GenBank/DDBJ databases">
        <title>Three novel species with peptidoglycan cell walls form the new genus Lacunisphaera gen. nov. in the family Opitutaceae of the verrucomicrobial subdivision 4.</title>
        <authorList>
            <person name="Rast P."/>
            <person name="Gloeckner I."/>
            <person name="Jogler M."/>
            <person name="Boedeker C."/>
            <person name="Jeske O."/>
            <person name="Wiegand S."/>
            <person name="Reinhardt R."/>
            <person name="Schumann P."/>
            <person name="Rohde M."/>
            <person name="Spring S."/>
            <person name="Gloeckner F.O."/>
            <person name="Jogler C."/>
        </authorList>
    </citation>
    <scope>NUCLEOTIDE SEQUENCE [LARGE SCALE GENOMIC DNA]</scope>
    <source>
        <strain evidence="2 3">IG16b</strain>
    </source>
</reference>
<dbReference type="RefSeq" id="WP_157772397.1">
    <property type="nucleotide sequence ID" value="NZ_CP016094.1"/>
</dbReference>
<organism evidence="2 3">
    <name type="scientific">Lacunisphaera limnophila</name>
    <dbReference type="NCBI Taxonomy" id="1838286"/>
    <lineage>
        <taxon>Bacteria</taxon>
        <taxon>Pseudomonadati</taxon>
        <taxon>Verrucomicrobiota</taxon>
        <taxon>Opitutia</taxon>
        <taxon>Opitutales</taxon>
        <taxon>Opitutaceae</taxon>
        <taxon>Lacunisphaera</taxon>
    </lineage>
</organism>
<feature type="region of interest" description="Disordered" evidence="1">
    <location>
        <begin position="206"/>
        <end position="226"/>
    </location>
</feature>
<dbReference type="Proteomes" id="UP000095228">
    <property type="component" value="Chromosome"/>
</dbReference>
<dbReference type="KEGG" id="obg:Verru16b_02480"/>